<dbReference type="Proteomes" id="UP000095038">
    <property type="component" value="Unassembled WGS sequence"/>
</dbReference>
<name>A0A1D2VN61_9ASCO</name>
<evidence type="ECO:0000256" key="1">
    <source>
        <dbReference type="SAM" id="MobiDB-lite"/>
    </source>
</evidence>
<feature type="compositionally biased region" description="Polar residues" evidence="1">
    <location>
        <begin position="54"/>
        <end position="64"/>
    </location>
</feature>
<protein>
    <submittedName>
        <fullName evidence="2">Uncharacterized protein</fullName>
    </submittedName>
</protein>
<dbReference type="GeneID" id="30965217"/>
<organism evidence="2 3">
    <name type="scientific">Ascoidea rubescens DSM 1968</name>
    <dbReference type="NCBI Taxonomy" id="1344418"/>
    <lineage>
        <taxon>Eukaryota</taxon>
        <taxon>Fungi</taxon>
        <taxon>Dikarya</taxon>
        <taxon>Ascomycota</taxon>
        <taxon>Saccharomycotina</taxon>
        <taxon>Saccharomycetes</taxon>
        <taxon>Ascoideaceae</taxon>
        <taxon>Ascoidea</taxon>
    </lineage>
</organism>
<sequence length="1653" mass="194124">MPPENASSLNMNKIPYNSLMTIDFNSKRAVNLNEFSQLIVRIKQDIIDYHTDSNPRPNRSTLNDSSSKTISKITQIKRNSKIVERKRNSKIIEGKRNSKIIENRSESDDSLVKSIKRKYRNSFNPFKKETSSLPNLLDDSQNSLQNNSQKDFQKDFKEIKIQSIPSHKVDIDDLYSKFTYFFNYNSIQILNLTVVTINDILNHFYNTNNIPCLTTVKLNFLKHNLLNHLLKYSYIKINRNSNQTLQEKLNRNSFHLFLYLLNSFDGLKNSKNNFHFLQTIIDNNQFSHYLLAYTKSSIKKFIQDDSHPDDIPDINDDEFILANQKLLKILKIVSSVNLELHIIFFNSPKLLFYYLIPALSSFESETIILILNSISDLFKYILSISLDSDDTNFNFKLNNFKENFFENLESSKLLKKLLNYFNFSSKAEIPTKLLILLLSIIKSILLIFGSNLSLNQKFTLLIHNGFLTILYPLLISNNLQIKQLSIEILQIITLHNKNKIDSSLNQNKLTLTNITYFDLVDLIETHGFMLLISKSIMNFHDFSSIYHNFSNQNLKHYIRSLISLDILINILKNDDQKGTFLKKLDSKNIFIKLISSILGFFNEIVKGFLSFLKSSKYNLKTKERLIFLNLLSMETFLGFLSELLRISRSFQDVSKLFKDSKYLNDSLILLNNLKDFEKGDYFQKNQLKSSLQIYYYNIIEFIYKNLVFHLSFNDKNVTNTILTLFFNKNTIDFLNSFFLDLFNDLKAPDFEYNSGDDNESIESKINALEEIILFLNNILKIDIKTKENNNNEVLLSNHIIKTLNPIIKILSLKFLRKDLLPVNFKKRRMSLNYYKGVFEGRYNTILSYTASISSVNEDDYGDSNILQSNSLDGFIMNNVGDENRTSETVKNISIENNLDVFYICNKSLLLNINKLLLNCLKFCTELNSSMISNMLKFLMKEQIFNFENKQEFTEKQKTLSIELQTELFSFLFNFLLNENNQNSNFEIKEKIEFKNNHKRKICDCLISYLNNYYETNYESFDLKKIGCFKKNYIIQICLKITCNLSLDKEFADYFLKYFLIDISLKLIHKLIQLYNISVENEIEFDSILYDFLVLSLNLISNLMYNDNRLKNFIIINNAVFEPMFKTLKIEIETAQIESETKTKTKTETETETETETKLIENANEEDCFDNYFDDKRSIIKENDSLIAFIKFEKKVNNVDKEPIKEKKYTNIKLTKQILILIGNLICNNELEQVNSLFSKYELLSVLMGLKIEVFFEDIFRILGNLLVLERLNKNNEDELFSSIKILFEKRDLRLIFLNFKKIKNKNNIKNKKKFEDGFIFLIENIVKKCGKTKNNLIGGIFGNNKIFIEDEILNILEKNCDIDNFNQCKIYKTEGKTEEFIDLIENGRFEINDKLINIYCSLISNNNGSLLVKLKILNNISKIADDRKMVIKFLDTRIFHEILKLFNENSLNMTMIKLEINFEILNIFAKVIEITQDESLEIQKLIKEFIEKLLESNEDDKIFFKSFGETFNYYLNNINENYKIILGINLFLTRFIYYHKEHFPQIATNFEISFNYIRLLILLNGLKTPDNIGNSRPLRLDDTYKGELNLANTSFEILLILSQFLRVKNPELQRYIIKDNRLLEVLMELKLKNTHTETITTRLLEQITSINCF</sequence>
<proteinExistence type="predicted"/>
<feature type="region of interest" description="Disordered" evidence="1">
    <location>
        <begin position="126"/>
        <end position="149"/>
    </location>
</feature>
<keyword evidence="3" id="KW-1185">Reference proteome</keyword>
<dbReference type="InParanoid" id="A0A1D2VN61"/>
<evidence type="ECO:0000313" key="3">
    <source>
        <dbReference type="Proteomes" id="UP000095038"/>
    </source>
</evidence>
<reference evidence="3" key="1">
    <citation type="submission" date="2016-05" db="EMBL/GenBank/DDBJ databases">
        <title>Comparative genomics of biotechnologically important yeasts.</title>
        <authorList>
            <consortium name="DOE Joint Genome Institute"/>
            <person name="Riley R."/>
            <person name="Haridas S."/>
            <person name="Wolfe K.H."/>
            <person name="Lopes M.R."/>
            <person name="Hittinger C.T."/>
            <person name="Goker M."/>
            <person name="Salamov A."/>
            <person name="Wisecaver J."/>
            <person name="Long T.M."/>
            <person name="Aerts A.L."/>
            <person name="Barry K."/>
            <person name="Choi C."/>
            <person name="Clum A."/>
            <person name="Coughlan A.Y."/>
            <person name="Deshpande S."/>
            <person name="Douglass A.P."/>
            <person name="Hanson S.J."/>
            <person name="Klenk H.-P."/>
            <person name="Labutti K."/>
            <person name="Lapidus A."/>
            <person name="Lindquist E."/>
            <person name="Lipzen A."/>
            <person name="Meier-Kolthoff J.P."/>
            <person name="Ohm R.A."/>
            <person name="Otillar R.P."/>
            <person name="Pangilinan J."/>
            <person name="Peng Y."/>
            <person name="Rokas A."/>
            <person name="Rosa C.A."/>
            <person name="Scheuner C."/>
            <person name="Sibirny A.A."/>
            <person name="Slot J.C."/>
            <person name="Stielow J.B."/>
            <person name="Sun H."/>
            <person name="Kurtzman C.P."/>
            <person name="Blackwell M."/>
            <person name="Grigoriev I.V."/>
            <person name="Jeffries T.W."/>
        </authorList>
    </citation>
    <scope>NUCLEOTIDE SEQUENCE [LARGE SCALE GENOMIC DNA]</scope>
    <source>
        <strain evidence="3">DSM 1968</strain>
    </source>
</reference>
<feature type="region of interest" description="Disordered" evidence="1">
    <location>
        <begin position="49"/>
        <end position="69"/>
    </location>
</feature>
<dbReference type="RefSeq" id="XP_020049350.1">
    <property type="nucleotide sequence ID" value="XM_020191581.1"/>
</dbReference>
<dbReference type="EMBL" id="KV454476">
    <property type="protein sequence ID" value="ODV63043.1"/>
    <property type="molecule type" value="Genomic_DNA"/>
</dbReference>
<accession>A0A1D2VN61</accession>
<feature type="compositionally biased region" description="Polar residues" evidence="1">
    <location>
        <begin position="131"/>
        <end position="149"/>
    </location>
</feature>
<evidence type="ECO:0000313" key="2">
    <source>
        <dbReference type="EMBL" id="ODV63043.1"/>
    </source>
</evidence>
<gene>
    <name evidence="2" type="ORF">ASCRUDRAFT_68825</name>
</gene>